<evidence type="ECO:0000259" key="4">
    <source>
        <dbReference type="Pfam" id="PF00188"/>
    </source>
</evidence>
<evidence type="ECO:0000313" key="6">
    <source>
        <dbReference type="EMBL" id="MEQ2520918.1"/>
    </source>
</evidence>
<dbReference type="Gene3D" id="3.40.33.10">
    <property type="entry name" value="CAP"/>
    <property type="match status" value="1"/>
</dbReference>
<keyword evidence="2" id="KW-0175">Coiled coil</keyword>
<dbReference type="Proteomes" id="UP001477672">
    <property type="component" value="Unassembled WGS sequence"/>
</dbReference>
<proteinExistence type="predicted"/>
<feature type="domain" description="SCP" evidence="4">
    <location>
        <begin position="312"/>
        <end position="415"/>
    </location>
</feature>
<keyword evidence="7" id="KW-1185">Reference proteome</keyword>
<gene>
    <name evidence="6" type="ORF">WMO24_10835</name>
</gene>
<evidence type="ECO:0000313" key="7">
    <source>
        <dbReference type="Proteomes" id="UP001477672"/>
    </source>
</evidence>
<feature type="domain" description="Gamma-glutamylcyclotransferase AIG2-like" evidence="5">
    <location>
        <begin position="6"/>
        <end position="111"/>
    </location>
</feature>
<dbReference type="RefSeq" id="WP_349216463.1">
    <property type="nucleotide sequence ID" value="NZ_JBBMFA010000099.1"/>
</dbReference>
<dbReference type="CDD" id="cd06661">
    <property type="entry name" value="GGCT_like"/>
    <property type="match status" value="1"/>
</dbReference>
<keyword evidence="1" id="KW-0456">Lyase</keyword>
<dbReference type="InterPro" id="IPR009288">
    <property type="entry name" value="AIG2-like_dom"/>
</dbReference>
<dbReference type="CDD" id="cd05379">
    <property type="entry name" value="CAP_bacterial"/>
    <property type="match status" value="1"/>
</dbReference>
<feature type="compositionally biased region" description="Low complexity" evidence="3">
    <location>
        <begin position="202"/>
        <end position="219"/>
    </location>
</feature>
<feature type="compositionally biased region" description="Low complexity" evidence="3">
    <location>
        <begin position="229"/>
        <end position="274"/>
    </location>
</feature>
<dbReference type="PANTHER" id="PTHR12935:SF0">
    <property type="entry name" value="GAMMA-GLUTAMYLCYCLOTRANSFERASE"/>
    <property type="match status" value="1"/>
</dbReference>
<name>A0ABV1GHB0_9FIRM</name>
<dbReference type="SUPFAM" id="SSF110857">
    <property type="entry name" value="Gamma-glutamyl cyclotransferase-like"/>
    <property type="match status" value="1"/>
</dbReference>
<dbReference type="EMBL" id="JBBMFA010000099">
    <property type="protein sequence ID" value="MEQ2520918.1"/>
    <property type="molecule type" value="Genomic_DNA"/>
</dbReference>
<evidence type="ECO:0000259" key="5">
    <source>
        <dbReference type="Pfam" id="PF06094"/>
    </source>
</evidence>
<dbReference type="InterPro" id="IPR013024">
    <property type="entry name" value="GGCT-like"/>
</dbReference>
<dbReference type="InterPro" id="IPR035940">
    <property type="entry name" value="CAP_sf"/>
</dbReference>
<feature type="coiled-coil region" evidence="2">
    <location>
        <begin position="140"/>
        <end position="167"/>
    </location>
</feature>
<dbReference type="InterPro" id="IPR036568">
    <property type="entry name" value="GGCT-like_sf"/>
</dbReference>
<dbReference type="PANTHER" id="PTHR12935">
    <property type="entry name" value="GAMMA-GLUTAMYLCYCLOTRANSFERASE"/>
    <property type="match status" value="1"/>
</dbReference>
<dbReference type="Pfam" id="PF00188">
    <property type="entry name" value="CAP"/>
    <property type="match status" value="1"/>
</dbReference>
<dbReference type="InterPro" id="IPR014044">
    <property type="entry name" value="CAP_dom"/>
</dbReference>
<evidence type="ECO:0000256" key="3">
    <source>
        <dbReference type="SAM" id="MobiDB-lite"/>
    </source>
</evidence>
<accession>A0ABV1GHB0</accession>
<feature type="region of interest" description="Disordered" evidence="3">
    <location>
        <begin position="202"/>
        <end position="278"/>
    </location>
</feature>
<reference evidence="6 7" key="1">
    <citation type="submission" date="2024-03" db="EMBL/GenBank/DDBJ databases">
        <title>Human intestinal bacterial collection.</title>
        <authorList>
            <person name="Pauvert C."/>
            <person name="Hitch T.C.A."/>
            <person name="Clavel T."/>
        </authorList>
    </citation>
    <scope>NUCLEOTIDE SEQUENCE [LARGE SCALE GENOMIC DNA]</scope>
    <source>
        <strain evidence="6 7">CLA-JM-H11</strain>
    </source>
</reference>
<comment type="caution">
    <text evidence="6">The sequence shown here is derived from an EMBL/GenBank/DDBJ whole genome shotgun (WGS) entry which is preliminary data.</text>
</comment>
<dbReference type="InterPro" id="IPR017939">
    <property type="entry name" value="G-Glutamylcylcotransferase"/>
</dbReference>
<dbReference type="Pfam" id="PF06094">
    <property type="entry name" value="GGACT"/>
    <property type="match status" value="1"/>
</dbReference>
<organism evidence="6 7">
    <name type="scientific">Ruthenibacterium intestinale</name>
    <dbReference type="NCBI Taxonomy" id="3133163"/>
    <lineage>
        <taxon>Bacteria</taxon>
        <taxon>Bacillati</taxon>
        <taxon>Bacillota</taxon>
        <taxon>Clostridia</taxon>
        <taxon>Eubacteriales</taxon>
        <taxon>Oscillospiraceae</taxon>
        <taxon>Ruthenibacterium</taxon>
    </lineage>
</organism>
<dbReference type="Gene3D" id="3.10.490.10">
    <property type="entry name" value="Gamma-glutamyl cyclotransferase-like"/>
    <property type="match status" value="1"/>
</dbReference>
<protein>
    <submittedName>
        <fullName evidence="6">Gamma-glutamylcyclotransferase</fullName>
    </submittedName>
</protein>
<dbReference type="SUPFAM" id="SSF55797">
    <property type="entry name" value="PR-1-like"/>
    <property type="match status" value="1"/>
</dbReference>
<evidence type="ECO:0000256" key="1">
    <source>
        <dbReference type="ARBA" id="ARBA00023239"/>
    </source>
</evidence>
<evidence type="ECO:0000256" key="2">
    <source>
        <dbReference type="SAM" id="Coils"/>
    </source>
</evidence>
<sequence length="416" mass="45165">MEKLLYFAYGSNMDLDQMAFRCPDGEVVGVVRVDDYRLTFCGNSSAGVATILPQVGSHVDGVLWRISQKDEKNLDFYEGYPRLYGKESLEVTDSNGQKITAMAYIMNSPYRESPAPPAPRYMEVIMDGCCQHEINPVPMLQEAKRLQKEYEARLSQLKTHKKKASRDDRRPKMIERLKGVEPMYKTMSAVLLLACLVGCGAQPSESQSAPSSSMTQSEAASDSQTEGNSQATPTPAPASSAQDPSSAGSQPIQTPEPATTSEPTESTEQAAETSGSNAATTAYGAVPFELAAGTDKWWYIDSSDSAYWAVQENINAIRAEAGLPALTMDESLSEAASDRCESFVAGGAFDHSGMTTRSEICARGPLRSASEVCEAWKGSPDHYANIVSPDFTTMGVSCWFCDTADGQYTYWTVTFG</sequence>